<dbReference type="GO" id="GO:0051539">
    <property type="term" value="F:4 iron, 4 sulfur cluster binding"/>
    <property type="evidence" value="ECO:0007669"/>
    <property type="project" value="UniProtKB-UniRule"/>
</dbReference>
<evidence type="ECO:0000256" key="2">
    <source>
        <dbReference type="ARBA" id="ARBA00001966"/>
    </source>
</evidence>
<keyword evidence="10 14" id="KW-0408">Iron</keyword>
<name>A0A840LE69_9BURK</name>
<dbReference type="Gene3D" id="3.40.50.11540">
    <property type="entry name" value="NADH-ubiquinone oxidoreductase 51kDa subunit"/>
    <property type="match status" value="1"/>
</dbReference>
<dbReference type="EC" id="7.1.1.-" evidence="14"/>
<dbReference type="Pfam" id="PF10589">
    <property type="entry name" value="NADH_4Fe-4S"/>
    <property type="match status" value="1"/>
</dbReference>
<dbReference type="GO" id="GO:0048038">
    <property type="term" value="F:quinone binding"/>
    <property type="evidence" value="ECO:0007669"/>
    <property type="project" value="UniProtKB-KW"/>
</dbReference>
<keyword evidence="7 14" id="KW-0874">Quinone</keyword>
<dbReference type="InterPro" id="IPR001949">
    <property type="entry name" value="NADH-UbQ_OxRdtase_51kDa_CS"/>
</dbReference>
<evidence type="ECO:0000256" key="3">
    <source>
        <dbReference type="ARBA" id="ARBA00007523"/>
    </source>
</evidence>
<keyword evidence="4 14" id="KW-0004">4Fe-4S</keyword>
<accession>A0A840LE69</accession>
<dbReference type="SUPFAM" id="SSF142984">
    <property type="entry name" value="Nqo1 middle domain-like"/>
    <property type="match status" value="1"/>
</dbReference>
<evidence type="ECO:0000256" key="7">
    <source>
        <dbReference type="ARBA" id="ARBA00022719"/>
    </source>
</evidence>
<dbReference type="SUPFAM" id="SSF142019">
    <property type="entry name" value="Nqo1 FMN-binding domain-like"/>
    <property type="match status" value="1"/>
</dbReference>
<dbReference type="InterPro" id="IPR050837">
    <property type="entry name" value="ComplexI_51kDa_subunit"/>
</dbReference>
<dbReference type="InterPro" id="IPR011537">
    <property type="entry name" value="NADH-UbQ_OxRdtase_suF"/>
</dbReference>
<organism evidence="16 17">
    <name type="scientific">Roseateles oligotrophus</name>
    <dbReference type="NCBI Taxonomy" id="1769250"/>
    <lineage>
        <taxon>Bacteria</taxon>
        <taxon>Pseudomonadati</taxon>
        <taxon>Pseudomonadota</taxon>
        <taxon>Betaproteobacteria</taxon>
        <taxon>Burkholderiales</taxon>
        <taxon>Sphaerotilaceae</taxon>
        <taxon>Roseateles</taxon>
    </lineage>
</organism>
<dbReference type="PANTHER" id="PTHR11780:SF10">
    <property type="entry name" value="NADH DEHYDROGENASE [UBIQUINONE] FLAVOPROTEIN 1, MITOCHONDRIAL"/>
    <property type="match status" value="1"/>
</dbReference>
<evidence type="ECO:0000256" key="14">
    <source>
        <dbReference type="RuleBase" id="RU364066"/>
    </source>
</evidence>
<dbReference type="GO" id="GO:0045333">
    <property type="term" value="P:cellular respiration"/>
    <property type="evidence" value="ECO:0007669"/>
    <property type="project" value="TreeGrafter"/>
</dbReference>
<comment type="similarity">
    <text evidence="3 14">Belongs to the complex I 51 kDa subunit family.</text>
</comment>
<dbReference type="GO" id="GO:0046872">
    <property type="term" value="F:metal ion binding"/>
    <property type="evidence" value="ECO:0007669"/>
    <property type="project" value="UniProtKB-KW"/>
</dbReference>
<dbReference type="InterPro" id="IPR037225">
    <property type="entry name" value="Nuo51_FMN-bd_sf"/>
</dbReference>
<gene>
    <name evidence="16" type="ORF">HNP55_003478</name>
</gene>
<comment type="caution">
    <text evidence="16">The sequence shown here is derived from an EMBL/GenBank/DDBJ whole genome shotgun (WGS) entry which is preliminary data.</text>
</comment>
<dbReference type="FunFam" id="3.10.20.600:FF:000003">
    <property type="entry name" value="NADH-quinone oxidoreductase subunit F"/>
    <property type="match status" value="1"/>
</dbReference>
<dbReference type="FunFam" id="3.40.50.11540:FF:000001">
    <property type="entry name" value="NADH dehydrogenase [ubiquinone] flavoprotein 1, mitochondrial"/>
    <property type="match status" value="1"/>
</dbReference>
<sequence>MLDLSKFQSTGQETCFHDRHIGAQIYAGLDGKNWGLKDYEARGGYAALRKILKGEGAPEGSPLTQDQVIAEVKASGLRGRGGAGFPTGLKWSFMPRQFPGHKYLVCNSDEGEPGTCKDRDILMFNPHIVIEGMIIAAFAMGIRVGYNYIHGEIFEVYDRFEAALEEARAAGYLGDDILGSGFSFQLHAHHGFGAYICGEETALLESLEGKKGQPRFKPPFPASFGLYGRPTTINNTETFAAVPWIIRNGGQPYLEIGKPNNGGTKIFSVSGDVERPGNYEIPLGTPFSKLLELAGGVRKGRQLKAVIPGGSSSPVLTAGVIMDCTMDYDSIAKAGSMLGSGAVIVMDDSRCMVKSLLRLTYFYSHESCGQCTPCREGTGWMHRVVERIATGHGKPEDIDLLNSVADNIQGRTICALGDAAAMPVRAMIKNFKQEFVQLIEQPQKAAA</sequence>
<dbReference type="NCBIfam" id="NF010120">
    <property type="entry name" value="PRK13596.1"/>
    <property type="match status" value="1"/>
</dbReference>
<dbReference type="AlphaFoldDB" id="A0A840LE69"/>
<dbReference type="Pfam" id="PF10531">
    <property type="entry name" value="SLBB"/>
    <property type="match status" value="1"/>
</dbReference>
<evidence type="ECO:0000256" key="5">
    <source>
        <dbReference type="ARBA" id="ARBA00022630"/>
    </source>
</evidence>
<dbReference type="PANTHER" id="PTHR11780">
    <property type="entry name" value="NADH-UBIQUINONE OXIDOREDUCTASE FLAVOPROTEIN 1 NDUFV1"/>
    <property type="match status" value="1"/>
</dbReference>
<dbReference type="Proteomes" id="UP000562027">
    <property type="component" value="Unassembled WGS sequence"/>
</dbReference>
<dbReference type="GO" id="GO:0008137">
    <property type="term" value="F:NADH dehydrogenase (ubiquinone) activity"/>
    <property type="evidence" value="ECO:0007669"/>
    <property type="project" value="InterPro"/>
</dbReference>
<dbReference type="PROSITE" id="PS00645">
    <property type="entry name" value="COMPLEX1_51K_2"/>
    <property type="match status" value="1"/>
</dbReference>
<keyword evidence="9" id="KW-1278">Translocase</keyword>
<evidence type="ECO:0000256" key="11">
    <source>
        <dbReference type="ARBA" id="ARBA00023014"/>
    </source>
</evidence>
<keyword evidence="17" id="KW-1185">Reference proteome</keyword>
<dbReference type="FunFam" id="1.20.1440.230:FF:000001">
    <property type="entry name" value="Mitochondrial NADH dehydrogenase flavoprotein 1"/>
    <property type="match status" value="1"/>
</dbReference>
<dbReference type="SMART" id="SM00928">
    <property type="entry name" value="NADH_4Fe-4S"/>
    <property type="match status" value="1"/>
</dbReference>
<dbReference type="Pfam" id="PF01512">
    <property type="entry name" value="Complex1_51K"/>
    <property type="match status" value="1"/>
</dbReference>
<dbReference type="GO" id="GO:0051287">
    <property type="term" value="F:NAD binding"/>
    <property type="evidence" value="ECO:0007669"/>
    <property type="project" value="UniProtKB-UniRule"/>
</dbReference>
<dbReference type="EMBL" id="JACHLP010000007">
    <property type="protein sequence ID" value="MBB4844932.1"/>
    <property type="molecule type" value="Genomic_DNA"/>
</dbReference>
<comment type="catalytic activity">
    <reaction evidence="13 14">
        <text>a quinone + NADH + 5 H(+)(in) = a quinol + NAD(+) + 4 H(+)(out)</text>
        <dbReference type="Rhea" id="RHEA:57888"/>
        <dbReference type="ChEBI" id="CHEBI:15378"/>
        <dbReference type="ChEBI" id="CHEBI:24646"/>
        <dbReference type="ChEBI" id="CHEBI:57540"/>
        <dbReference type="ChEBI" id="CHEBI:57945"/>
        <dbReference type="ChEBI" id="CHEBI:132124"/>
    </reaction>
</comment>
<feature type="domain" description="NADH-ubiquinone oxidoreductase 51kDa subunit iron-sulphur binding" evidence="15">
    <location>
        <begin position="353"/>
        <end position="398"/>
    </location>
</feature>
<evidence type="ECO:0000259" key="15">
    <source>
        <dbReference type="SMART" id="SM00928"/>
    </source>
</evidence>
<dbReference type="SUPFAM" id="SSF140490">
    <property type="entry name" value="Nqo1C-terminal domain-like"/>
    <property type="match status" value="1"/>
</dbReference>
<evidence type="ECO:0000313" key="16">
    <source>
        <dbReference type="EMBL" id="MBB4844932.1"/>
    </source>
</evidence>
<keyword evidence="6 14" id="KW-0288">FMN</keyword>
<keyword evidence="11 14" id="KW-0411">Iron-sulfur</keyword>
<keyword evidence="5 14" id="KW-0285">Flavoprotein</keyword>
<comment type="cofactor">
    <cofactor evidence="1 14">
        <name>FMN</name>
        <dbReference type="ChEBI" id="CHEBI:58210"/>
    </cofactor>
</comment>
<keyword evidence="8 14" id="KW-0479">Metal-binding</keyword>
<dbReference type="InterPro" id="IPR037207">
    <property type="entry name" value="Nuop51_4Fe4S-bd_sf"/>
</dbReference>
<dbReference type="Gene3D" id="1.20.1440.230">
    <property type="entry name" value="NADH-ubiquinone oxidoreductase 51kDa subunit, iron-sulphur binding domain"/>
    <property type="match status" value="1"/>
</dbReference>
<reference evidence="16 17" key="1">
    <citation type="submission" date="2020-08" db="EMBL/GenBank/DDBJ databases">
        <title>Functional genomics of gut bacteria from endangered species of beetles.</title>
        <authorList>
            <person name="Carlos-Shanley C."/>
        </authorList>
    </citation>
    <scope>NUCLEOTIDE SEQUENCE [LARGE SCALE GENOMIC DNA]</scope>
    <source>
        <strain evidence="16 17">S00239</strain>
    </source>
</reference>
<dbReference type="InterPro" id="IPR019554">
    <property type="entry name" value="Soluble_ligand-bd"/>
</dbReference>
<comment type="function">
    <text evidence="14">NDH-1 shuttles electrons from NADH, via FMN and iron-sulfur (Fe-S) centers, to quinones in the respiratory chain.</text>
</comment>
<evidence type="ECO:0000256" key="13">
    <source>
        <dbReference type="ARBA" id="ARBA00047712"/>
    </source>
</evidence>
<dbReference type="InterPro" id="IPR011538">
    <property type="entry name" value="Nuo51_FMN-bd"/>
</dbReference>
<evidence type="ECO:0000313" key="17">
    <source>
        <dbReference type="Proteomes" id="UP000562027"/>
    </source>
</evidence>
<evidence type="ECO:0000256" key="6">
    <source>
        <dbReference type="ARBA" id="ARBA00022643"/>
    </source>
</evidence>
<dbReference type="GO" id="GO:0003954">
    <property type="term" value="F:NADH dehydrogenase activity"/>
    <property type="evidence" value="ECO:0007669"/>
    <property type="project" value="TreeGrafter"/>
</dbReference>
<dbReference type="Gene3D" id="6.10.250.1450">
    <property type="match status" value="1"/>
</dbReference>
<dbReference type="InterPro" id="IPR019575">
    <property type="entry name" value="Nuop51_4Fe4S-bd"/>
</dbReference>
<dbReference type="RefSeq" id="WP_184302134.1">
    <property type="nucleotide sequence ID" value="NZ_JACHLP010000007.1"/>
</dbReference>
<evidence type="ECO:0000256" key="4">
    <source>
        <dbReference type="ARBA" id="ARBA00022485"/>
    </source>
</evidence>
<dbReference type="Gene3D" id="3.10.20.600">
    <property type="match status" value="1"/>
</dbReference>
<evidence type="ECO:0000256" key="8">
    <source>
        <dbReference type="ARBA" id="ARBA00022723"/>
    </source>
</evidence>
<evidence type="ECO:0000256" key="10">
    <source>
        <dbReference type="ARBA" id="ARBA00023004"/>
    </source>
</evidence>
<keyword evidence="12 14" id="KW-0520">NAD</keyword>
<evidence type="ECO:0000256" key="1">
    <source>
        <dbReference type="ARBA" id="ARBA00001917"/>
    </source>
</evidence>
<protein>
    <recommendedName>
        <fullName evidence="14">NADH-quinone oxidoreductase subunit F</fullName>
        <ecNumber evidence="14">7.1.1.-</ecNumber>
    </recommendedName>
</protein>
<dbReference type="NCBIfam" id="TIGR01959">
    <property type="entry name" value="nuoF_fam"/>
    <property type="match status" value="1"/>
</dbReference>
<evidence type="ECO:0000256" key="9">
    <source>
        <dbReference type="ARBA" id="ARBA00022967"/>
    </source>
</evidence>
<evidence type="ECO:0000256" key="12">
    <source>
        <dbReference type="ARBA" id="ARBA00023027"/>
    </source>
</evidence>
<comment type="cofactor">
    <cofactor evidence="2 14">
        <name>[4Fe-4S] cluster</name>
        <dbReference type="ChEBI" id="CHEBI:49883"/>
    </cofactor>
</comment>
<proteinExistence type="inferred from homology"/>
<dbReference type="GO" id="GO:0010181">
    <property type="term" value="F:FMN binding"/>
    <property type="evidence" value="ECO:0007669"/>
    <property type="project" value="InterPro"/>
</dbReference>